<dbReference type="GO" id="GO:0006508">
    <property type="term" value="P:proteolysis"/>
    <property type="evidence" value="ECO:0007669"/>
    <property type="project" value="UniProtKB-KW"/>
</dbReference>
<dbReference type="InterPro" id="IPR022398">
    <property type="entry name" value="Peptidase_S8_His-AS"/>
</dbReference>
<dbReference type="Pfam" id="PF00082">
    <property type="entry name" value="Peptidase_S8"/>
    <property type="match status" value="1"/>
</dbReference>
<dbReference type="InterPro" id="IPR034058">
    <property type="entry name" value="TagA/B/C/D_pept_dom"/>
</dbReference>
<keyword evidence="4 6" id="KW-0378">Hydrolase</keyword>
<dbReference type="InterPro" id="IPR015500">
    <property type="entry name" value="Peptidase_S8_subtilisin-rel"/>
</dbReference>
<keyword evidence="3 8" id="KW-0732">Signal</keyword>
<dbReference type="CDD" id="cd04842">
    <property type="entry name" value="Peptidases_S8_Kp43_protease"/>
    <property type="match status" value="1"/>
</dbReference>
<evidence type="ECO:0000256" key="8">
    <source>
        <dbReference type="SAM" id="SignalP"/>
    </source>
</evidence>
<dbReference type="NCBIfam" id="TIGR04183">
    <property type="entry name" value="Por_Secre_tail"/>
    <property type="match status" value="1"/>
</dbReference>
<dbReference type="PROSITE" id="PS51829">
    <property type="entry name" value="P_HOMO_B"/>
    <property type="match status" value="1"/>
</dbReference>
<feature type="region of interest" description="Disordered" evidence="7">
    <location>
        <begin position="314"/>
        <end position="348"/>
    </location>
</feature>
<dbReference type="SUPFAM" id="SSF49785">
    <property type="entry name" value="Galactose-binding domain-like"/>
    <property type="match status" value="2"/>
</dbReference>
<dbReference type="InterPro" id="IPR002884">
    <property type="entry name" value="P_dom"/>
</dbReference>
<feature type="compositionally biased region" description="Polar residues" evidence="7">
    <location>
        <begin position="314"/>
        <end position="324"/>
    </location>
</feature>
<evidence type="ECO:0000259" key="9">
    <source>
        <dbReference type="PROSITE" id="PS51829"/>
    </source>
</evidence>
<dbReference type="Gene3D" id="2.60.120.380">
    <property type="match status" value="1"/>
</dbReference>
<feature type="domain" description="P/Homo B" evidence="9">
    <location>
        <begin position="748"/>
        <end position="916"/>
    </location>
</feature>
<dbReference type="InterPro" id="IPR023828">
    <property type="entry name" value="Peptidase_S8_Ser-AS"/>
</dbReference>
<evidence type="ECO:0000256" key="4">
    <source>
        <dbReference type="ARBA" id="ARBA00022801"/>
    </source>
</evidence>
<dbReference type="OrthoDB" id="9792152at2"/>
<dbReference type="Gene3D" id="2.60.120.260">
    <property type="entry name" value="Galactose-binding domain-like"/>
    <property type="match status" value="1"/>
</dbReference>
<dbReference type="InterPro" id="IPR000209">
    <property type="entry name" value="Peptidase_S8/S53_dom"/>
</dbReference>
<reference evidence="10 11" key="1">
    <citation type="journal article" date="2015" name="Stand. Genomic Sci.">
        <title>Genomic Encyclopedia of Bacterial and Archaeal Type Strains, Phase III: the genomes of soil and plant-associated and newly described type strains.</title>
        <authorList>
            <person name="Whitman W.B."/>
            <person name="Woyke T."/>
            <person name="Klenk H.P."/>
            <person name="Zhou Y."/>
            <person name="Lilburn T.G."/>
            <person name="Beck B.J."/>
            <person name="De Vos P."/>
            <person name="Vandamme P."/>
            <person name="Eisen J.A."/>
            <person name="Garrity G."/>
            <person name="Hugenholtz P."/>
            <person name="Kyrpides N.C."/>
        </authorList>
    </citation>
    <scope>NUCLEOTIDE SEQUENCE [LARGE SCALE GENOMIC DNA]</scope>
    <source>
        <strain evidence="10 11">CGMCC 1.6844</strain>
    </source>
</reference>
<accession>A0A562KHC6</accession>
<organism evidence="10 11">
    <name type="scientific">Flavobacterium cheniae</name>
    <dbReference type="NCBI Taxonomy" id="295428"/>
    <lineage>
        <taxon>Bacteria</taxon>
        <taxon>Pseudomonadati</taxon>
        <taxon>Bacteroidota</taxon>
        <taxon>Flavobacteriia</taxon>
        <taxon>Flavobacteriales</taxon>
        <taxon>Flavobacteriaceae</taxon>
        <taxon>Flavobacterium</taxon>
    </lineage>
</organism>
<dbReference type="AlphaFoldDB" id="A0A562KHC6"/>
<proteinExistence type="inferred from homology"/>
<dbReference type="PROSITE" id="PS00137">
    <property type="entry name" value="SUBTILASE_HIS"/>
    <property type="match status" value="1"/>
</dbReference>
<dbReference type="Pfam" id="PF18962">
    <property type="entry name" value="Por_Secre_tail"/>
    <property type="match status" value="1"/>
</dbReference>
<evidence type="ECO:0000256" key="3">
    <source>
        <dbReference type="ARBA" id="ARBA00022729"/>
    </source>
</evidence>
<dbReference type="PANTHER" id="PTHR43806:SF11">
    <property type="entry name" value="CEREVISIN-RELATED"/>
    <property type="match status" value="1"/>
</dbReference>
<feature type="signal peptide" evidence="8">
    <location>
        <begin position="1"/>
        <end position="20"/>
    </location>
</feature>
<dbReference type="EMBL" id="VLKM01000005">
    <property type="protein sequence ID" value="TWH94734.1"/>
    <property type="molecule type" value="Genomic_DNA"/>
</dbReference>
<evidence type="ECO:0000256" key="1">
    <source>
        <dbReference type="ARBA" id="ARBA00011073"/>
    </source>
</evidence>
<evidence type="ECO:0000256" key="6">
    <source>
        <dbReference type="PROSITE-ProRule" id="PRU01240"/>
    </source>
</evidence>
<dbReference type="InterPro" id="IPR013783">
    <property type="entry name" value="Ig-like_fold"/>
</dbReference>
<dbReference type="InterPro" id="IPR008979">
    <property type="entry name" value="Galactose-bd-like_sf"/>
</dbReference>
<sequence>MKIRRLLFIFSLSISGFVFSQTKEDVEKITKNYDLDKLKELQVSYKKKEAAEKKAAYEVAERNGWPITFEKDGVYHELMKLTPDGNQPIYYATESNVIAARSTRANFLNTGGGLGLTLDGQNMVARVWDGGPVRSTHNAFYTSSTNTTSRVTAVDTPFSSPSTNSSHGTHVTGTILALPWNAGSAQVKGMATSATARTFDWTDDETEAINEAANGMLLSNHSYGVPVTGGTGPLPAWYIGAYVEDSRAWDEITYNAPFYLPVYSAGNDGNNNDNSDPIAFGIDKLVGNKVAKNVLTIANAQDATIAADGSLTSVNINSGSSQGPSDDRRIKPDITGNGTGLVSPISTGNTTTADYSGTSMAAPNVTGTLLLLQQHHKNVTNSFMKAATLKGLACHTADDAGTVGPDPSFGWGLLNAKKAAETINNNGLTSWISEERLNQGQTFTMTVRSNGGAANPLIASITWTDVPGVANNSLIVNDLTRALVNDLDIRITKDGTTYYPWKLNSLDPTLAATRAGDNNIDNVELVRIDSPAAGDYVITITHKGNLVTGGQNYSLVVTGISSSFGLISKSNDVVLCSTANASYTFDYKQSGAGTTNFTATGVPAGATVSFTPTSLSANGTVTMNVTNLGSVTPGFYNIGIVGNNGTETETRTKSLRVFSSTFTPITLTSPLNGFNGTPTSINLDWQDDINAENYLLQVSTTSTFTTTVVNQLIQESNFIASNLNQDTVYYWRVVPSNRCGSATNASAVVNSFKTGIISCGNIFNATDFSDATIATTANVTASVPINVTGGIIIGDLKVTLDISHTWIGDMIISLEGPASIGSPEIILLNQPCSGSGSTYPNILATLDEAGAALVCEATSPVVRGIVAPFESFIDFNGLNADGVWTLKVSDVGNQDGGAINAVSLNFCNVVPGTLGSNDTVLNSLKVYPNPAKGIVNIDLAGSVTGETTYELFDVQGRKVISKVSSNNIETLNIENLSEGIYMLSIQNGGAKTTKKLVINK</sequence>
<dbReference type="SUPFAM" id="SSF52743">
    <property type="entry name" value="Subtilisin-like"/>
    <property type="match status" value="1"/>
</dbReference>
<comment type="similarity">
    <text evidence="1 6">Belongs to the peptidase S8 family.</text>
</comment>
<dbReference type="InterPro" id="IPR036116">
    <property type="entry name" value="FN3_sf"/>
</dbReference>
<feature type="active site" description="Charge relay system" evidence="6">
    <location>
        <position position="129"/>
    </location>
</feature>
<keyword evidence="2 6" id="KW-0645">Protease</keyword>
<dbReference type="PRINTS" id="PR00723">
    <property type="entry name" value="SUBTILISIN"/>
</dbReference>
<dbReference type="InterPro" id="IPR050131">
    <property type="entry name" value="Peptidase_S8_subtilisin-like"/>
</dbReference>
<evidence type="ECO:0000256" key="2">
    <source>
        <dbReference type="ARBA" id="ARBA00022670"/>
    </source>
</evidence>
<feature type="chain" id="PRO_5022724940" evidence="8">
    <location>
        <begin position="21"/>
        <end position="1000"/>
    </location>
</feature>
<dbReference type="InterPro" id="IPR026444">
    <property type="entry name" value="Secre_tail"/>
</dbReference>
<dbReference type="PROSITE" id="PS00138">
    <property type="entry name" value="SUBTILASE_SER"/>
    <property type="match status" value="1"/>
</dbReference>
<gene>
    <name evidence="10" type="ORF">IP97_01446</name>
</gene>
<evidence type="ECO:0000313" key="10">
    <source>
        <dbReference type="EMBL" id="TWH94734.1"/>
    </source>
</evidence>
<evidence type="ECO:0000313" key="11">
    <source>
        <dbReference type="Proteomes" id="UP000315312"/>
    </source>
</evidence>
<evidence type="ECO:0000256" key="7">
    <source>
        <dbReference type="SAM" id="MobiDB-lite"/>
    </source>
</evidence>
<protein>
    <submittedName>
        <fullName evidence="10">Putative secreted protein (Por secretion system target)</fullName>
    </submittedName>
</protein>
<dbReference type="SUPFAM" id="SSF49265">
    <property type="entry name" value="Fibronectin type III"/>
    <property type="match status" value="1"/>
</dbReference>
<dbReference type="PROSITE" id="PS51892">
    <property type="entry name" value="SUBTILASE"/>
    <property type="match status" value="1"/>
</dbReference>
<dbReference type="Gene3D" id="3.40.50.200">
    <property type="entry name" value="Peptidase S8/S53 domain"/>
    <property type="match status" value="1"/>
</dbReference>
<keyword evidence="5 6" id="KW-0720">Serine protease</keyword>
<feature type="active site" description="Charge relay system" evidence="6">
    <location>
        <position position="167"/>
    </location>
</feature>
<dbReference type="PANTHER" id="PTHR43806">
    <property type="entry name" value="PEPTIDASE S8"/>
    <property type="match status" value="1"/>
</dbReference>
<dbReference type="Gene3D" id="2.60.40.10">
    <property type="entry name" value="Immunoglobulins"/>
    <property type="match status" value="1"/>
</dbReference>
<dbReference type="InterPro" id="IPR036852">
    <property type="entry name" value="Peptidase_S8/S53_dom_sf"/>
</dbReference>
<dbReference type="GO" id="GO:0004252">
    <property type="term" value="F:serine-type endopeptidase activity"/>
    <property type="evidence" value="ECO:0007669"/>
    <property type="project" value="UniProtKB-UniRule"/>
</dbReference>
<dbReference type="Proteomes" id="UP000315312">
    <property type="component" value="Unassembled WGS sequence"/>
</dbReference>
<dbReference type="RefSeq" id="WP_133608960.1">
    <property type="nucleotide sequence ID" value="NZ_SNZC01000002.1"/>
</dbReference>
<keyword evidence="11" id="KW-1185">Reference proteome</keyword>
<name>A0A562KHC6_9FLAO</name>
<comment type="caution">
    <text evidence="10">The sequence shown here is derived from an EMBL/GenBank/DDBJ whole genome shotgun (WGS) entry which is preliminary data.</text>
</comment>
<evidence type="ECO:0000256" key="5">
    <source>
        <dbReference type="ARBA" id="ARBA00022825"/>
    </source>
</evidence>
<feature type="active site" description="Charge relay system" evidence="6">
    <location>
        <position position="359"/>
    </location>
</feature>